<name>A0A284S657_ARMOS</name>
<sequence length="94" mass="10653">MISTLEINLALHCAFKNWYQKRETKSKTSLKGETVQSQVSTGKTTAATKKRLNQEAKEPNTGRVPSPETSYRHGWNQEILATFRYATSTFQMGL</sequence>
<dbReference type="OrthoDB" id="2885139at2759"/>
<gene>
    <name evidence="2" type="ORF">ARMOST_20015</name>
</gene>
<feature type="compositionally biased region" description="Polar residues" evidence="1">
    <location>
        <begin position="27"/>
        <end position="47"/>
    </location>
</feature>
<evidence type="ECO:0000313" key="3">
    <source>
        <dbReference type="Proteomes" id="UP000219338"/>
    </source>
</evidence>
<accession>A0A284S657</accession>
<organism evidence="2 3">
    <name type="scientific">Armillaria ostoyae</name>
    <name type="common">Armillaria root rot fungus</name>
    <dbReference type="NCBI Taxonomy" id="47428"/>
    <lineage>
        <taxon>Eukaryota</taxon>
        <taxon>Fungi</taxon>
        <taxon>Dikarya</taxon>
        <taxon>Basidiomycota</taxon>
        <taxon>Agaricomycotina</taxon>
        <taxon>Agaricomycetes</taxon>
        <taxon>Agaricomycetidae</taxon>
        <taxon>Agaricales</taxon>
        <taxon>Marasmiineae</taxon>
        <taxon>Physalacriaceae</taxon>
        <taxon>Armillaria</taxon>
    </lineage>
</organism>
<evidence type="ECO:0000313" key="2">
    <source>
        <dbReference type="EMBL" id="SJL16489.1"/>
    </source>
</evidence>
<dbReference type="Proteomes" id="UP000219338">
    <property type="component" value="Unassembled WGS sequence"/>
</dbReference>
<keyword evidence="3" id="KW-1185">Reference proteome</keyword>
<reference evidence="3" key="1">
    <citation type="journal article" date="2017" name="Nat. Ecol. Evol.">
        <title>Genome expansion and lineage-specific genetic innovations in the forest pathogenic fungi Armillaria.</title>
        <authorList>
            <person name="Sipos G."/>
            <person name="Prasanna A.N."/>
            <person name="Walter M.C."/>
            <person name="O'Connor E."/>
            <person name="Balint B."/>
            <person name="Krizsan K."/>
            <person name="Kiss B."/>
            <person name="Hess J."/>
            <person name="Varga T."/>
            <person name="Slot J."/>
            <person name="Riley R."/>
            <person name="Boka B."/>
            <person name="Rigling D."/>
            <person name="Barry K."/>
            <person name="Lee J."/>
            <person name="Mihaltcheva S."/>
            <person name="LaButti K."/>
            <person name="Lipzen A."/>
            <person name="Waldron R."/>
            <person name="Moloney N.M."/>
            <person name="Sperisen C."/>
            <person name="Kredics L."/>
            <person name="Vagvoelgyi C."/>
            <person name="Patrignani A."/>
            <person name="Fitzpatrick D."/>
            <person name="Nagy I."/>
            <person name="Doyle S."/>
            <person name="Anderson J.B."/>
            <person name="Grigoriev I.V."/>
            <person name="Gueldener U."/>
            <person name="Muensterkoetter M."/>
            <person name="Nagy L.G."/>
        </authorList>
    </citation>
    <scope>NUCLEOTIDE SEQUENCE [LARGE SCALE GENOMIC DNA]</scope>
    <source>
        <strain evidence="3">C18/9</strain>
    </source>
</reference>
<dbReference type="EMBL" id="FUEG01000035">
    <property type="protein sequence ID" value="SJL16489.1"/>
    <property type="molecule type" value="Genomic_DNA"/>
</dbReference>
<protein>
    <submittedName>
        <fullName evidence="2">Uncharacterized protein</fullName>
    </submittedName>
</protein>
<proteinExistence type="predicted"/>
<dbReference type="AlphaFoldDB" id="A0A284S657"/>
<feature type="region of interest" description="Disordered" evidence="1">
    <location>
        <begin position="26"/>
        <end position="71"/>
    </location>
</feature>
<evidence type="ECO:0000256" key="1">
    <source>
        <dbReference type="SAM" id="MobiDB-lite"/>
    </source>
</evidence>